<dbReference type="PROSITE" id="PS00678">
    <property type="entry name" value="WD_REPEATS_1"/>
    <property type="match status" value="1"/>
</dbReference>
<protein>
    <submittedName>
        <fullName evidence="4 5">Uncharacterized protein</fullName>
    </submittedName>
</protein>
<dbReference type="EMBL" id="KB097612">
    <property type="protein sequence ID" value="ESN93384.1"/>
    <property type="molecule type" value="Genomic_DNA"/>
</dbReference>
<evidence type="ECO:0000256" key="3">
    <source>
        <dbReference type="PROSITE-ProRule" id="PRU00221"/>
    </source>
</evidence>
<reference evidence="5" key="3">
    <citation type="submission" date="2015-06" db="UniProtKB">
        <authorList>
            <consortium name="EnsemblMetazoa"/>
        </authorList>
    </citation>
    <scope>IDENTIFICATION</scope>
</reference>
<dbReference type="InParanoid" id="T1G754"/>
<keyword evidence="6" id="KW-1185">Reference proteome</keyword>
<proteinExistence type="predicted"/>
<dbReference type="EMBL" id="AMQM01007411">
    <property type="status" value="NOT_ANNOTATED_CDS"/>
    <property type="molecule type" value="Genomic_DNA"/>
</dbReference>
<dbReference type="InterPro" id="IPR015943">
    <property type="entry name" value="WD40/YVTN_repeat-like_dom_sf"/>
</dbReference>
<dbReference type="Gene3D" id="2.130.10.10">
    <property type="entry name" value="YVTN repeat-like/Quinoprotein amine dehydrogenase"/>
    <property type="match status" value="2"/>
</dbReference>
<evidence type="ECO:0000313" key="4">
    <source>
        <dbReference type="EMBL" id="ESN93384.1"/>
    </source>
</evidence>
<organism evidence="5 6">
    <name type="scientific">Helobdella robusta</name>
    <name type="common">Californian leech</name>
    <dbReference type="NCBI Taxonomy" id="6412"/>
    <lineage>
        <taxon>Eukaryota</taxon>
        <taxon>Metazoa</taxon>
        <taxon>Spiralia</taxon>
        <taxon>Lophotrochozoa</taxon>
        <taxon>Annelida</taxon>
        <taxon>Clitellata</taxon>
        <taxon>Hirudinea</taxon>
        <taxon>Rhynchobdellida</taxon>
        <taxon>Glossiphoniidae</taxon>
        <taxon>Helobdella</taxon>
    </lineage>
</organism>
<evidence type="ECO:0000313" key="6">
    <source>
        <dbReference type="Proteomes" id="UP000015101"/>
    </source>
</evidence>
<dbReference type="OMA" id="EIRCIRF"/>
<dbReference type="AlphaFoldDB" id="T1G754"/>
<feature type="repeat" description="WD" evidence="3">
    <location>
        <begin position="248"/>
        <end position="281"/>
    </location>
</feature>
<reference evidence="4 6" key="2">
    <citation type="journal article" date="2013" name="Nature">
        <title>Insights into bilaterian evolution from three spiralian genomes.</title>
        <authorList>
            <person name="Simakov O."/>
            <person name="Marletaz F."/>
            <person name="Cho S.J."/>
            <person name="Edsinger-Gonzales E."/>
            <person name="Havlak P."/>
            <person name="Hellsten U."/>
            <person name="Kuo D.H."/>
            <person name="Larsson T."/>
            <person name="Lv J."/>
            <person name="Arendt D."/>
            <person name="Savage R."/>
            <person name="Osoegawa K."/>
            <person name="de Jong P."/>
            <person name="Grimwood J."/>
            <person name="Chapman J.A."/>
            <person name="Shapiro H."/>
            <person name="Aerts A."/>
            <person name="Otillar R.P."/>
            <person name="Terry A.Y."/>
            <person name="Boore J.L."/>
            <person name="Grigoriev I.V."/>
            <person name="Lindberg D.R."/>
            <person name="Seaver E.C."/>
            <person name="Weisblat D.A."/>
            <person name="Putnam N.H."/>
            <person name="Rokhsar D.S."/>
        </authorList>
    </citation>
    <scope>NUCLEOTIDE SEQUENCE</scope>
</reference>
<feature type="repeat" description="WD" evidence="3">
    <location>
        <begin position="66"/>
        <end position="96"/>
    </location>
</feature>
<dbReference type="OrthoDB" id="187712at2759"/>
<dbReference type="PRINTS" id="PR00320">
    <property type="entry name" value="GPROTEINBRPT"/>
</dbReference>
<dbReference type="PANTHER" id="PTHR19863">
    <property type="entry name" value="NEMITIN (NEURONAL ENRICHED MAP INTERACTING PROTEIN) HOMOLOG"/>
    <property type="match status" value="1"/>
</dbReference>
<dbReference type="InterPro" id="IPR019775">
    <property type="entry name" value="WD40_repeat_CS"/>
</dbReference>
<dbReference type="EMBL" id="AMQM01007409">
    <property type="status" value="NOT_ANNOTATED_CDS"/>
    <property type="molecule type" value="Genomic_DNA"/>
</dbReference>
<accession>T1G754</accession>
<dbReference type="InterPro" id="IPR001680">
    <property type="entry name" value="WD40_rpt"/>
</dbReference>
<sequence length="330" mass="36522">RGKPRFVPVTLLEDSQVIRTMSFHPSGDVYIVGANSKTLRLCRFPQLNDLREDHVTEATDILVERTRHHKGSIYCASFNGTGDLIVTGSNDKSIKINRFNFEELCIVGADTELNIHDGTVRDVTFIKEQNMSSGSLLISGGAGNCHIHITDCNTSQNFRVYSGHTGHIYSLYSWGNCTFVSGSQDKTARLWDLRTSNVGVNTMIIMNTGGSAFASVCVDPSGRLMASGHEDASCMLWDVRGNKVVQVFRPHHSEIRSVRFSNNANYLLTASYDQKIVLSDLHGELTGKLPSVVVAEHKDKVIQCKWHPTQLSFVSTSADRTAICWGLPMI</sequence>
<dbReference type="InterPro" id="IPR040067">
    <property type="entry name" value="WDR47"/>
</dbReference>
<dbReference type="SUPFAM" id="SSF50978">
    <property type="entry name" value="WD40 repeat-like"/>
    <property type="match status" value="1"/>
</dbReference>
<dbReference type="GeneID" id="20216901"/>
<dbReference type="RefSeq" id="XP_009028429.1">
    <property type="nucleotide sequence ID" value="XM_009030181.1"/>
</dbReference>
<dbReference type="EnsemblMetazoa" id="HelroT88692">
    <property type="protein sequence ID" value="HelroP88692"/>
    <property type="gene ID" value="HelroG88692"/>
</dbReference>
<dbReference type="Pfam" id="PF00400">
    <property type="entry name" value="WD40"/>
    <property type="match status" value="5"/>
</dbReference>
<feature type="repeat" description="WD" evidence="3">
    <location>
        <begin position="161"/>
        <end position="201"/>
    </location>
</feature>
<gene>
    <name evidence="5" type="primary">20216901</name>
    <name evidence="4" type="ORF">HELRODRAFT_88692</name>
</gene>
<evidence type="ECO:0000256" key="1">
    <source>
        <dbReference type="ARBA" id="ARBA00022574"/>
    </source>
</evidence>
<keyword evidence="2" id="KW-0677">Repeat</keyword>
<dbReference type="Proteomes" id="UP000015101">
    <property type="component" value="Unassembled WGS sequence"/>
</dbReference>
<dbReference type="eggNOG" id="KOG0641">
    <property type="taxonomic scope" value="Eukaryota"/>
</dbReference>
<dbReference type="CTD" id="20216901"/>
<dbReference type="SMART" id="SM00320">
    <property type="entry name" value="WD40"/>
    <property type="match status" value="6"/>
</dbReference>
<dbReference type="FunCoup" id="T1G754">
    <property type="interactions" value="7"/>
</dbReference>
<name>T1G754_HELRO</name>
<dbReference type="PROSITE" id="PS50082">
    <property type="entry name" value="WD_REPEATS_2"/>
    <property type="match status" value="4"/>
</dbReference>
<dbReference type="InterPro" id="IPR036322">
    <property type="entry name" value="WD40_repeat_dom_sf"/>
</dbReference>
<reference evidence="6" key="1">
    <citation type="submission" date="2012-12" db="EMBL/GenBank/DDBJ databases">
        <authorList>
            <person name="Hellsten U."/>
            <person name="Grimwood J."/>
            <person name="Chapman J.A."/>
            <person name="Shapiro H."/>
            <person name="Aerts A."/>
            <person name="Otillar R.P."/>
            <person name="Terry A.Y."/>
            <person name="Boore J.L."/>
            <person name="Simakov O."/>
            <person name="Marletaz F."/>
            <person name="Cho S.-J."/>
            <person name="Edsinger-Gonzales E."/>
            <person name="Havlak P."/>
            <person name="Kuo D.-H."/>
            <person name="Larsson T."/>
            <person name="Lv J."/>
            <person name="Arendt D."/>
            <person name="Savage R."/>
            <person name="Osoegawa K."/>
            <person name="de Jong P."/>
            <person name="Lindberg D.R."/>
            <person name="Seaver E.C."/>
            <person name="Weisblat D.A."/>
            <person name="Putnam N.H."/>
            <person name="Grigoriev I.V."/>
            <person name="Rokhsar D.S."/>
        </authorList>
    </citation>
    <scope>NUCLEOTIDE SEQUENCE</scope>
</reference>
<dbReference type="EMBL" id="AMQM01007410">
    <property type="status" value="NOT_ANNOTATED_CDS"/>
    <property type="molecule type" value="Genomic_DNA"/>
</dbReference>
<dbReference type="HOGENOM" id="CLU_049080_0_0_1"/>
<dbReference type="PANTHER" id="PTHR19863:SF5">
    <property type="entry name" value="WD REPEAT-CONTAINING PROTEIN 47"/>
    <property type="match status" value="1"/>
</dbReference>
<feature type="repeat" description="WD" evidence="3">
    <location>
        <begin position="206"/>
        <end position="247"/>
    </location>
</feature>
<dbReference type="KEGG" id="hro:HELRODRAFT_88692"/>
<evidence type="ECO:0000256" key="2">
    <source>
        <dbReference type="ARBA" id="ARBA00022737"/>
    </source>
</evidence>
<dbReference type="InterPro" id="IPR020472">
    <property type="entry name" value="WD40_PAC1"/>
</dbReference>
<evidence type="ECO:0000313" key="5">
    <source>
        <dbReference type="EnsemblMetazoa" id="HelroP88692"/>
    </source>
</evidence>
<keyword evidence="1 3" id="KW-0853">WD repeat</keyword>